<evidence type="ECO:0000313" key="3">
    <source>
        <dbReference type="Proteomes" id="UP001054857"/>
    </source>
</evidence>
<dbReference type="GO" id="GO:0016020">
    <property type="term" value="C:membrane"/>
    <property type="evidence" value="ECO:0007669"/>
    <property type="project" value="InterPro"/>
</dbReference>
<sequence length="394" mass="44708">MDRSILVYILLAFILLKQSSAKPRPAALREQQVNDGASVSPLNSTAITHGDTLKSKDYWERLVGTPSKLSLTTKKKGVLPTWKYNLRKFDVVPFQAWLRKYSLLDQSVGKPPTSSRTPPPQPPLSYICGVYLNPTYKFIFVRNRKTASSTFLTVIKTFMLEKGLCNVTRDADGLPQNNCISRMDPEELLREGRDPDAMWRDYLVITSSRNPWARAASGYQFTFDEWHRRDGGCQQPSFLQFCRDPFIMGKLSNLFSCVGRREGVGPRNEGHWNFDFCHVEPAAACMMDQEGRLVVDFLIRYERLDEDMQAAMELINSRRPAGLPPIVIPQTSVWRKKGTAATQEDINSTDAAAYVYAGKYRECGYDCVEALSSFYAADLKLFGWQQPKPPTPED</sequence>
<protein>
    <recommendedName>
        <fullName evidence="4">Carbohydrate sulfotransferase</fullName>
    </recommendedName>
</protein>
<accession>A0AAD3HR94</accession>
<reference evidence="2 3" key="1">
    <citation type="journal article" date="2021" name="Sci. Rep.">
        <title>Genome sequencing of the multicellular alga Astrephomene provides insights into convergent evolution of germ-soma differentiation.</title>
        <authorList>
            <person name="Yamashita S."/>
            <person name="Yamamoto K."/>
            <person name="Matsuzaki R."/>
            <person name="Suzuki S."/>
            <person name="Yamaguchi H."/>
            <person name="Hirooka S."/>
            <person name="Minakuchi Y."/>
            <person name="Miyagishima S."/>
            <person name="Kawachi M."/>
            <person name="Toyoda A."/>
            <person name="Nozaki H."/>
        </authorList>
    </citation>
    <scope>NUCLEOTIDE SEQUENCE [LARGE SCALE GENOMIC DNA]</scope>
    <source>
        <strain evidence="2 3">NIES-4017</strain>
    </source>
</reference>
<name>A0AAD3HR94_9CHLO</name>
<keyword evidence="3" id="KW-1185">Reference proteome</keyword>
<feature type="chain" id="PRO_5042149984" description="Carbohydrate sulfotransferase" evidence="1">
    <location>
        <begin position="22"/>
        <end position="394"/>
    </location>
</feature>
<comment type="caution">
    <text evidence="2">The sequence shown here is derived from an EMBL/GenBank/DDBJ whole genome shotgun (WGS) entry which is preliminary data.</text>
</comment>
<keyword evidence="1" id="KW-0732">Signal</keyword>
<dbReference type="GO" id="GO:0008146">
    <property type="term" value="F:sulfotransferase activity"/>
    <property type="evidence" value="ECO:0007669"/>
    <property type="project" value="InterPro"/>
</dbReference>
<dbReference type="Proteomes" id="UP001054857">
    <property type="component" value="Unassembled WGS sequence"/>
</dbReference>
<organism evidence="2 3">
    <name type="scientific">Astrephomene gubernaculifera</name>
    <dbReference type="NCBI Taxonomy" id="47775"/>
    <lineage>
        <taxon>Eukaryota</taxon>
        <taxon>Viridiplantae</taxon>
        <taxon>Chlorophyta</taxon>
        <taxon>core chlorophytes</taxon>
        <taxon>Chlorophyceae</taxon>
        <taxon>CS clade</taxon>
        <taxon>Chlamydomonadales</taxon>
        <taxon>Astrephomenaceae</taxon>
        <taxon>Astrephomene</taxon>
    </lineage>
</organism>
<dbReference type="InterPro" id="IPR005331">
    <property type="entry name" value="Sulfotransferase"/>
</dbReference>
<gene>
    <name evidence="2" type="ORF">Agub_g11869</name>
</gene>
<evidence type="ECO:0000256" key="1">
    <source>
        <dbReference type="SAM" id="SignalP"/>
    </source>
</evidence>
<evidence type="ECO:0000313" key="2">
    <source>
        <dbReference type="EMBL" id="GFR49715.1"/>
    </source>
</evidence>
<dbReference type="Pfam" id="PF03567">
    <property type="entry name" value="Sulfotransfer_2"/>
    <property type="match status" value="1"/>
</dbReference>
<dbReference type="AlphaFoldDB" id="A0AAD3HR94"/>
<dbReference type="EMBL" id="BMAR01000032">
    <property type="protein sequence ID" value="GFR49715.1"/>
    <property type="molecule type" value="Genomic_DNA"/>
</dbReference>
<proteinExistence type="predicted"/>
<feature type="signal peptide" evidence="1">
    <location>
        <begin position="1"/>
        <end position="21"/>
    </location>
</feature>
<evidence type="ECO:0008006" key="4">
    <source>
        <dbReference type="Google" id="ProtNLM"/>
    </source>
</evidence>